<protein>
    <submittedName>
        <fullName evidence="5">Single-stranded DNA-binding protein</fullName>
    </submittedName>
</protein>
<proteinExistence type="predicted"/>
<evidence type="ECO:0000313" key="5">
    <source>
        <dbReference type="EMBL" id="PMP70253.1"/>
    </source>
</evidence>
<comment type="caution">
    <text evidence="5">The sequence shown here is derived from an EMBL/GenBank/DDBJ whole genome shotgun (WGS) entry which is preliminary data.</text>
</comment>
<organism evidence="5 6">
    <name type="scientific">Calditerrivibrio nitroreducens</name>
    <dbReference type="NCBI Taxonomy" id="477976"/>
    <lineage>
        <taxon>Bacteria</taxon>
        <taxon>Pseudomonadati</taxon>
        <taxon>Deferribacterota</taxon>
        <taxon>Deferribacteres</taxon>
        <taxon>Deferribacterales</taxon>
        <taxon>Calditerrivibrionaceae</taxon>
    </lineage>
</organism>
<dbReference type="Pfam" id="PF01424">
    <property type="entry name" value="R3H"/>
    <property type="match status" value="1"/>
</dbReference>
<keyword evidence="5" id="KW-0238">DNA-binding</keyword>
<evidence type="ECO:0000259" key="4">
    <source>
        <dbReference type="PROSITE" id="PS51061"/>
    </source>
</evidence>
<keyword evidence="1" id="KW-0133">Cell shape</keyword>
<name>A0A2J6WIP4_9BACT</name>
<dbReference type="SMART" id="SM01245">
    <property type="entry name" value="Jag_N"/>
    <property type="match status" value="1"/>
</dbReference>
<dbReference type="InterPro" id="IPR036867">
    <property type="entry name" value="R3H_dom_sf"/>
</dbReference>
<dbReference type="InterPro" id="IPR038247">
    <property type="entry name" value="Jag_N_dom_sf"/>
</dbReference>
<dbReference type="Pfam" id="PF14804">
    <property type="entry name" value="Jag_N"/>
    <property type="match status" value="1"/>
</dbReference>
<reference evidence="5 6" key="1">
    <citation type="submission" date="2018-01" db="EMBL/GenBank/DDBJ databases">
        <title>Metagenomic assembled genomes from two thermal pools in the Uzon Caldera, Kamchatka, Russia.</title>
        <authorList>
            <person name="Wilkins L."/>
            <person name="Ettinger C."/>
        </authorList>
    </citation>
    <scope>NUCLEOTIDE SEQUENCE [LARGE SCALE GENOMIC DNA]</scope>
    <source>
        <strain evidence="5">ZAV-05</strain>
    </source>
</reference>
<evidence type="ECO:0000256" key="2">
    <source>
        <dbReference type="ARBA" id="ARBA00023186"/>
    </source>
</evidence>
<dbReference type="GO" id="GO:0071555">
    <property type="term" value="P:cell wall organization"/>
    <property type="evidence" value="ECO:0007669"/>
    <property type="project" value="UniProtKB-KW"/>
</dbReference>
<dbReference type="InterPro" id="IPR039247">
    <property type="entry name" value="KhpB"/>
</dbReference>
<dbReference type="GO" id="GO:0003723">
    <property type="term" value="F:RNA binding"/>
    <property type="evidence" value="ECO:0007669"/>
    <property type="project" value="InterPro"/>
</dbReference>
<dbReference type="Gene3D" id="3.30.1370.50">
    <property type="entry name" value="R3H-like domain"/>
    <property type="match status" value="1"/>
</dbReference>
<dbReference type="InterPro" id="IPR015946">
    <property type="entry name" value="KH_dom-like_a/b"/>
</dbReference>
<dbReference type="InterPro" id="IPR001374">
    <property type="entry name" value="R3H_dom"/>
</dbReference>
<keyword evidence="2" id="KW-0143">Chaperone</keyword>
<feature type="domain" description="R3H" evidence="4">
    <location>
        <begin position="142"/>
        <end position="208"/>
    </location>
</feature>
<dbReference type="GO" id="GO:0008360">
    <property type="term" value="P:regulation of cell shape"/>
    <property type="evidence" value="ECO:0007669"/>
    <property type="project" value="UniProtKB-KW"/>
</dbReference>
<accession>A0A2J6WIP4</accession>
<dbReference type="InterPro" id="IPR032782">
    <property type="entry name" value="KhpB_N"/>
</dbReference>
<dbReference type="PANTHER" id="PTHR35800:SF1">
    <property type="entry name" value="RNA-BINDING PROTEIN KHPB"/>
    <property type="match status" value="1"/>
</dbReference>
<gene>
    <name evidence="5" type="ORF">C0187_05795</name>
</gene>
<dbReference type="PANTHER" id="PTHR35800">
    <property type="entry name" value="PROTEIN JAG"/>
    <property type="match status" value="1"/>
</dbReference>
<dbReference type="EMBL" id="PNIN01000056">
    <property type="protein sequence ID" value="PMP70253.1"/>
    <property type="molecule type" value="Genomic_DNA"/>
</dbReference>
<evidence type="ECO:0000256" key="3">
    <source>
        <dbReference type="ARBA" id="ARBA00023316"/>
    </source>
</evidence>
<dbReference type="Gene3D" id="3.30.300.20">
    <property type="match status" value="1"/>
</dbReference>
<evidence type="ECO:0000256" key="1">
    <source>
        <dbReference type="ARBA" id="ARBA00022960"/>
    </source>
</evidence>
<dbReference type="GO" id="GO:0003677">
    <property type="term" value="F:DNA binding"/>
    <property type="evidence" value="ECO:0007669"/>
    <property type="project" value="UniProtKB-KW"/>
</dbReference>
<dbReference type="SMART" id="SM00393">
    <property type="entry name" value="R3H"/>
    <property type="match status" value="1"/>
</dbReference>
<dbReference type="Gene3D" id="3.30.30.80">
    <property type="entry name" value="probable RNA-binding protein from clostridium symbiosum atcc 14940"/>
    <property type="match status" value="1"/>
</dbReference>
<dbReference type="Proteomes" id="UP000242881">
    <property type="component" value="Unassembled WGS sequence"/>
</dbReference>
<keyword evidence="3" id="KW-0961">Cell wall biogenesis/degradation</keyword>
<dbReference type="PROSITE" id="PS51061">
    <property type="entry name" value="R3H"/>
    <property type="match status" value="1"/>
</dbReference>
<dbReference type="AlphaFoldDB" id="A0A2J6WIP4"/>
<evidence type="ECO:0000313" key="6">
    <source>
        <dbReference type="Proteomes" id="UP000242881"/>
    </source>
</evidence>
<dbReference type="RefSeq" id="WP_424605646.1">
    <property type="nucleotide sequence ID" value="NZ_JBNAVA010000006.1"/>
</dbReference>
<sequence length="217" mass="24996">MKYYEIECYDIDEGISKFLNENKIPREFITYEVIEQGSKGILGFGKKQSKVMIKFDEFEYVKRRTKVILHEILEKSGFSEFQVEIIEDKPKYIFNIISPDSKLLVGKFAQTLNALQELVDRLINIENYPEVEIVVDVEGYRERVTKHLAEKALAAAETVKKTGKVQKLPPMITIIRKDIHKIVNDIEGVKTESSGTGDIKTIFIVPAKNNNRKRGNR</sequence>